<organism evidence="2">
    <name type="scientific">hydrothermal vent metagenome</name>
    <dbReference type="NCBI Taxonomy" id="652676"/>
    <lineage>
        <taxon>unclassified sequences</taxon>
        <taxon>metagenomes</taxon>
        <taxon>ecological metagenomes</taxon>
    </lineage>
</organism>
<name>A0A3B0UEZ2_9ZZZZ</name>
<keyword evidence="1" id="KW-0812">Transmembrane</keyword>
<sequence length="70" mass="7792">MQTRIFNVFVAIVLFLTPTLGFGHPGHGTFDGTNFWHYLTSPLHLISAMVVLGVAVIGVKYFIKKKKQTS</sequence>
<dbReference type="EMBL" id="UOES01000525">
    <property type="protein sequence ID" value="VAW29148.1"/>
    <property type="molecule type" value="Genomic_DNA"/>
</dbReference>
<keyword evidence="1" id="KW-0472">Membrane</keyword>
<proteinExistence type="predicted"/>
<dbReference type="AlphaFoldDB" id="A0A3B0UEZ2"/>
<accession>A0A3B0UEZ2</accession>
<gene>
    <name evidence="2" type="ORF">MNBD_BACTEROID06-1778</name>
</gene>
<keyword evidence="1" id="KW-1133">Transmembrane helix</keyword>
<feature type="transmembrane region" description="Helical" evidence="1">
    <location>
        <begin position="45"/>
        <end position="63"/>
    </location>
</feature>
<protein>
    <submittedName>
        <fullName evidence="2">Uncharacterized protein</fullName>
    </submittedName>
</protein>
<evidence type="ECO:0000256" key="1">
    <source>
        <dbReference type="SAM" id="Phobius"/>
    </source>
</evidence>
<evidence type="ECO:0000313" key="2">
    <source>
        <dbReference type="EMBL" id="VAW29148.1"/>
    </source>
</evidence>
<reference evidence="2" key="1">
    <citation type="submission" date="2018-06" db="EMBL/GenBank/DDBJ databases">
        <authorList>
            <person name="Zhirakovskaya E."/>
        </authorList>
    </citation>
    <scope>NUCLEOTIDE SEQUENCE</scope>
</reference>